<dbReference type="InterPro" id="IPR015797">
    <property type="entry name" value="NUDIX_hydrolase-like_dom_sf"/>
</dbReference>
<proteinExistence type="predicted"/>
<dbReference type="PANTHER" id="PTHR43046">
    <property type="entry name" value="GDP-MANNOSE MANNOSYL HYDROLASE"/>
    <property type="match status" value="1"/>
</dbReference>
<gene>
    <name evidence="6" type="ORF">ACFY3B_08615</name>
</gene>
<evidence type="ECO:0000313" key="6">
    <source>
        <dbReference type="EMBL" id="MFF5199660.1"/>
    </source>
</evidence>
<evidence type="ECO:0000313" key="7">
    <source>
        <dbReference type="Proteomes" id="UP001602287"/>
    </source>
</evidence>
<dbReference type="PANTHER" id="PTHR43046:SF12">
    <property type="entry name" value="GDP-MANNOSE MANNOSYL HYDROLASE"/>
    <property type="match status" value="1"/>
</dbReference>
<comment type="cofactor">
    <cofactor evidence="1">
        <name>Mg(2+)</name>
        <dbReference type="ChEBI" id="CHEBI:18420"/>
    </cofactor>
</comment>
<dbReference type="SUPFAM" id="SSF55811">
    <property type="entry name" value="Nudix"/>
    <property type="match status" value="1"/>
</dbReference>
<dbReference type="PROSITE" id="PS51462">
    <property type="entry name" value="NUDIX"/>
    <property type="match status" value="1"/>
</dbReference>
<dbReference type="Gene3D" id="3.90.79.10">
    <property type="entry name" value="Nucleoside Triphosphate Pyrophosphohydrolase"/>
    <property type="match status" value="1"/>
</dbReference>
<accession>A0ABW6VPU4</accession>
<dbReference type="EMBL" id="JBIAZM010000003">
    <property type="protein sequence ID" value="MFF5199660.1"/>
    <property type="molecule type" value="Genomic_DNA"/>
</dbReference>
<keyword evidence="2 6" id="KW-0378">Hydrolase</keyword>
<name>A0ABW6VPU4_9ACTN</name>
<comment type="caution">
    <text evidence="6">The sequence shown here is derived from an EMBL/GenBank/DDBJ whole genome shotgun (WGS) entry which is preliminary data.</text>
</comment>
<dbReference type="Pfam" id="PF00293">
    <property type="entry name" value="NUDIX"/>
    <property type="match status" value="1"/>
</dbReference>
<dbReference type="CDD" id="cd04685">
    <property type="entry name" value="NUDIX_Hydrolase"/>
    <property type="match status" value="1"/>
</dbReference>
<organism evidence="6 7">
    <name type="scientific">Micromonospora parva</name>
    <dbReference type="NCBI Taxonomy" id="1464048"/>
    <lineage>
        <taxon>Bacteria</taxon>
        <taxon>Bacillati</taxon>
        <taxon>Actinomycetota</taxon>
        <taxon>Actinomycetes</taxon>
        <taxon>Micromonosporales</taxon>
        <taxon>Micromonosporaceae</taxon>
        <taxon>Micromonospora</taxon>
    </lineage>
</organism>
<feature type="domain" description="Nudix hydrolase" evidence="5">
    <location>
        <begin position="23"/>
        <end position="164"/>
    </location>
</feature>
<dbReference type="RefSeq" id="WP_280940612.1">
    <property type="nucleotide sequence ID" value="NZ_JBEXXF010000023.1"/>
</dbReference>
<evidence type="ECO:0000256" key="4">
    <source>
        <dbReference type="SAM" id="MobiDB-lite"/>
    </source>
</evidence>
<sequence length="180" mass="19972">MTVSARSERPSPAVANSDDRVHTPRRAARVLLVDAAGRVLLFEGFDPARPGHRYWFTPGGGLDPLESPAAGAARELAEETGLLLDPAALGEPVWSDATEFSFDGVWYRQEQDFFLFRVDSWRVDTTGFNDIERRSIAGHRWWLPDELAASGDRFYPPELPALLTRLGQPATTGQEEETSC</sequence>
<keyword evidence="3" id="KW-0460">Magnesium</keyword>
<evidence type="ECO:0000256" key="3">
    <source>
        <dbReference type="ARBA" id="ARBA00022842"/>
    </source>
</evidence>
<feature type="region of interest" description="Disordered" evidence="4">
    <location>
        <begin position="1"/>
        <end position="21"/>
    </location>
</feature>
<protein>
    <submittedName>
        <fullName evidence="6">NUDIX hydrolase</fullName>
    </submittedName>
</protein>
<keyword evidence="7" id="KW-1185">Reference proteome</keyword>
<dbReference type="Proteomes" id="UP001602287">
    <property type="component" value="Unassembled WGS sequence"/>
</dbReference>
<dbReference type="PROSITE" id="PS00893">
    <property type="entry name" value="NUDIX_BOX"/>
    <property type="match status" value="1"/>
</dbReference>
<dbReference type="GO" id="GO:0016787">
    <property type="term" value="F:hydrolase activity"/>
    <property type="evidence" value="ECO:0007669"/>
    <property type="project" value="UniProtKB-KW"/>
</dbReference>
<dbReference type="InterPro" id="IPR020084">
    <property type="entry name" value="NUDIX_hydrolase_CS"/>
</dbReference>
<evidence type="ECO:0000256" key="1">
    <source>
        <dbReference type="ARBA" id="ARBA00001946"/>
    </source>
</evidence>
<evidence type="ECO:0000256" key="2">
    <source>
        <dbReference type="ARBA" id="ARBA00022801"/>
    </source>
</evidence>
<dbReference type="InterPro" id="IPR000086">
    <property type="entry name" value="NUDIX_hydrolase_dom"/>
</dbReference>
<reference evidence="6 7" key="1">
    <citation type="submission" date="2024-10" db="EMBL/GenBank/DDBJ databases">
        <title>The Natural Products Discovery Center: Release of the First 8490 Sequenced Strains for Exploring Actinobacteria Biosynthetic Diversity.</title>
        <authorList>
            <person name="Kalkreuter E."/>
            <person name="Kautsar S.A."/>
            <person name="Yang D."/>
            <person name="Bader C.D."/>
            <person name="Teijaro C.N."/>
            <person name="Fluegel L."/>
            <person name="Davis C.M."/>
            <person name="Simpson J.R."/>
            <person name="Lauterbach L."/>
            <person name="Steele A.D."/>
            <person name="Gui C."/>
            <person name="Meng S."/>
            <person name="Li G."/>
            <person name="Viehrig K."/>
            <person name="Ye F."/>
            <person name="Su P."/>
            <person name="Kiefer A.F."/>
            <person name="Nichols A."/>
            <person name="Cepeda A.J."/>
            <person name="Yan W."/>
            <person name="Fan B."/>
            <person name="Jiang Y."/>
            <person name="Adhikari A."/>
            <person name="Zheng C.-J."/>
            <person name="Schuster L."/>
            <person name="Cowan T.M."/>
            <person name="Smanski M.J."/>
            <person name="Chevrette M.G."/>
            <person name="De Carvalho L.P.S."/>
            <person name="Shen B."/>
        </authorList>
    </citation>
    <scope>NUCLEOTIDE SEQUENCE [LARGE SCALE GENOMIC DNA]</scope>
    <source>
        <strain evidence="6 7">NPDC000140</strain>
    </source>
</reference>
<evidence type="ECO:0000259" key="5">
    <source>
        <dbReference type="PROSITE" id="PS51462"/>
    </source>
</evidence>